<keyword evidence="3" id="KW-1185">Reference proteome</keyword>
<feature type="region of interest" description="Disordered" evidence="1">
    <location>
        <begin position="1523"/>
        <end position="1549"/>
    </location>
</feature>
<feature type="region of interest" description="Disordered" evidence="1">
    <location>
        <begin position="3465"/>
        <end position="3488"/>
    </location>
</feature>
<feature type="region of interest" description="Disordered" evidence="1">
    <location>
        <begin position="2674"/>
        <end position="2815"/>
    </location>
</feature>
<feature type="compositionally biased region" description="Polar residues" evidence="1">
    <location>
        <begin position="3833"/>
        <end position="3842"/>
    </location>
</feature>
<feature type="compositionally biased region" description="Polar residues" evidence="1">
    <location>
        <begin position="1861"/>
        <end position="1886"/>
    </location>
</feature>
<feature type="region of interest" description="Disordered" evidence="1">
    <location>
        <begin position="1849"/>
        <end position="2045"/>
    </location>
</feature>
<proteinExistence type="predicted"/>
<feature type="region of interest" description="Disordered" evidence="1">
    <location>
        <begin position="2861"/>
        <end position="2887"/>
    </location>
</feature>
<dbReference type="OrthoDB" id="43547at2759"/>
<dbReference type="OMA" id="PLFVHIT"/>
<dbReference type="Proteomes" id="UP000887567">
    <property type="component" value="Unplaced"/>
</dbReference>
<feature type="compositionally biased region" description="Basic and acidic residues" evidence="1">
    <location>
        <begin position="2758"/>
        <end position="2767"/>
    </location>
</feature>
<dbReference type="GO" id="GO:0005777">
    <property type="term" value="C:peroxisome"/>
    <property type="evidence" value="ECO:0007669"/>
    <property type="project" value="InterPro"/>
</dbReference>
<feature type="region of interest" description="Disordered" evidence="1">
    <location>
        <begin position="3733"/>
        <end position="3847"/>
    </location>
</feature>
<feature type="region of interest" description="Disordered" evidence="1">
    <location>
        <begin position="1562"/>
        <end position="1594"/>
    </location>
</feature>
<feature type="compositionally biased region" description="Basic and acidic residues" evidence="1">
    <location>
        <begin position="1955"/>
        <end position="2005"/>
    </location>
</feature>
<dbReference type="RefSeq" id="XP_020912266.1">
    <property type="nucleotide sequence ID" value="XM_021056607.2"/>
</dbReference>
<feature type="compositionally biased region" description="Polar residues" evidence="1">
    <location>
        <begin position="1266"/>
        <end position="1282"/>
    </location>
</feature>
<dbReference type="KEGG" id="epa:110250011"/>
<dbReference type="GeneID" id="110250011"/>
<name>A0A913XYJ2_EXADI</name>
<feature type="compositionally biased region" description="Polar residues" evidence="1">
    <location>
        <begin position="2914"/>
        <end position="2929"/>
    </location>
</feature>
<feature type="compositionally biased region" description="Basic and acidic residues" evidence="1">
    <location>
        <begin position="2872"/>
        <end position="2886"/>
    </location>
</feature>
<feature type="compositionally biased region" description="Acidic residues" evidence="1">
    <location>
        <begin position="1530"/>
        <end position="1549"/>
    </location>
</feature>
<feature type="region of interest" description="Disordered" evidence="1">
    <location>
        <begin position="2905"/>
        <end position="2929"/>
    </location>
</feature>
<evidence type="ECO:0000313" key="2">
    <source>
        <dbReference type="EnsemblMetazoa" id="XP_020912266.1"/>
    </source>
</evidence>
<feature type="region of interest" description="Disordered" evidence="1">
    <location>
        <begin position="724"/>
        <end position="743"/>
    </location>
</feature>
<feature type="region of interest" description="Disordered" evidence="1">
    <location>
        <begin position="1225"/>
        <end position="1282"/>
    </location>
</feature>
<feature type="compositionally biased region" description="Polar residues" evidence="1">
    <location>
        <begin position="3401"/>
        <end position="3415"/>
    </location>
</feature>
<feature type="compositionally biased region" description="Acidic residues" evidence="1">
    <location>
        <begin position="1562"/>
        <end position="1593"/>
    </location>
</feature>
<feature type="compositionally biased region" description="Basic and acidic residues" evidence="1">
    <location>
        <begin position="1907"/>
        <end position="1938"/>
    </location>
</feature>
<feature type="region of interest" description="Disordered" evidence="1">
    <location>
        <begin position="3382"/>
        <end position="3427"/>
    </location>
</feature>
<sequence length="4080" mass="461326">MDGNEDTLPSYEGKASQVFLLMGQEYRISRSIRAQWFFQQVNSVLPQPKPKDELIASNKELEILSVLSNNNTAPAQQLYLLPSTHITFIGRKYRFVFCLDISPSLAIVDIQSGSVITDEAFLKFKNCLLGLVAPFSVPGNDVILRPELYITVLAYTSILSPETPQILIQGVLVTEDNVDMVLETVGSKLTKLENTLADTIASTQKAKGKTQKTGSESENDQTDAVTLLSPEAGPIAMLRSAILALQLLPDNASAGAVVITDGVFALPDASAVDSLLAQLRGSTVCCTFLKVGSGFHAHCSIGYIPHCDLMQFIAMATSGAYLANTPPVVKDTVQDESKGLPAMNLYHKSLLCWSFQRDYDLSKIESWIGDAMDLNKDDLAWPLLNTRSTFSYALSEWERNAMQPSMHKKQMETKLHTSITSVLSVRLREGYSVQEVVITKGGKQLEVTLTLPWKQHVQIQYVAVAAWPLSKSNRMTHVEVTITAPYEFLHDVSYLSKESITSSYRAMVVKKFRQTMKNIQSTDELLTHLQSFSSNPSYYTIPDSARNGVPLFYLPPNSSNPVLSLQHERKISKSQESQFAVFWKPVLTLDTTVWQRWMHCHRIGLLLEHDIPLPKNMHLAVGSDFFHSIQCRMALSSLNSLLRSMSSFVLLENHSYIKFIEGENADSPPLSFCLIRVSSRPPCIVIRLAFLGGTPGHTRHAITKELRSNLIKVKAPIGPVSKLSKLQQDNKGKSKSKKKGSQRLAEDKPCVLLLKKPLERILVRYDRVPEDLYFPYPEALLYSVYSTNTGLQYANRTQENHMKVLCHYMFHQRWIWSVQEDGPRHINTEVVARVLNTLTKLRLQEKFNFASNNAGIVTMAKEVEMLDKTSKSGKTYSCIVQYVMFPPYSKPAGDAVKDWVDGGQAPSQDTGGNLQMVTEVWIEPQFGVIDCKEKSLQYLDGLQYYEVPQAIFEADYKYVSAFLTFERLWCMCDDQVISAPSWTDSPLPGRISPSPDRNWTVESVLYPFDPILILPKTRQVEMVFSSVKEATGQDSSIQGEMPNEALFKLLIDDMSHLHEREIKMSEKNCQDLVQHILQRERSGIPVPFIDALNSTKTSSVDSSNSAGEGSNLDNTPLIKWRCFVRSVQGLAGNCRLMLTFIPASLKYVKLFGKKVSHCRDNKTIFREKDSNTLEKVRDALTKRALTPIMEDTEKISLTSQESSQDSPPLSQFASLDKHRPASLIMPPVLTSPTELENQKFNSQGSTDKTPEETTSRCVQFKDHDNNPTPTKENLSPLTQSTPNMENDGWFSYTIPVYCYDCPLYNLTHVDEKYESGQRTEEYRKREDIFQDFTHTSQVFVDPFSLEEMPRLSEGRTLGRFGSSKDLLLHCNAVHDLFFRSFVTSIFTSFQSGHQMNVRDVQSAVDTCEENFLEIDITEFIRTLCGHFVRNTESPKSSDTVRGPSSLLLCHKTQSPIFQRQNFQEFGTLAFLKSYLNNNCESSTGLHQSVKERFMGILGRYFKMIPNYGDLFFYCPQITTNHGKPSSCSFEPEEDQEDIEDHDKGDEEEEVFGETVVLIHDDEEDYGPLSSDSDESDYGGSEGESDFGDAEDDDKSLSTPLFLQLTCSLRDRSTIGGGTMTPVPIDSLPVCIGEIVRRMEEAEESFDLFSPSLQITIDLNCLTLSPVPDYSTLKSSVNHPTFSTSFSGSCGESPISLSPQEKFEFKRLDSKTVTSHDIDGLSGPDPFRSLPHQQRLAMNTISENVQWLLQDEVVSELRHTGPYTTATLDKVERHVQKSEGHPMCIYRNISLQFVFGAEQSMELFMKEFEEMNSLDYKLNKVEDYYYLTSLNEHDENEEPNRNQAKDNLEETSQENVLGGNSPKESSPQTQDSPSAGNTFIAVQQSPGKNMETGSPLPGEDDQEISDILGDKGQTDASDVDNKSKIDVQTECGDPVRKVDSVCTEESEMSVDDEEKSPEKCVEVKSDNSGDGSQLKDLKETETYSNEEHSRSEKPHIGGEPSKKRDLQVGGEPSKNEENLKEEGQQRENTEESTQTSEVNIDEVPIASNESSVDISVPLSVITSGAPLCCCDDVSTPVGEFDFSSPVEAASTPIHLPDRDECFPTNNQQVTSLISASHNSEALEMISLIDAAKEDGCKDGEKQRSLSSSKKSSPKEHKLQFWLVLRLCNNCVDIFFHLRHSEDSHMSPTMAGGLIEIVVNAIHENCRAVNQRMLLQDLYDTKMCNSLLFPEADEDIWKHEDLRMSVSPVGVYISKSDGSGYLGRYVQGEYIYQPGHFQCSSKWFDHLIFHPRLQDPSGNTSNSLGHKIIRSVLDRFAVKNRRDMFVYKESSGKIFYFRLLESLCVLADQPQFLHENPSQDLAEELDTQSHNDAMSNLSQKGSQLSLSQISLPREPEPDDDLSEPTRSNIKRTYSQSLPYDKVKQSLAFNVYGVDDPGTEITVDLLEVLINRLDDATLDALTFTLSRNPNSKLNYSDVMFIQPIDGAPSDKLSLVIPPIEIGYLYPLFYYLKQNLLQIFTVPRYAEANPRQHFRDPHATPNDQSTEIFIYNRPHSSGAKCVACISMRFLDSQREQIQFEVARVPSINVEHLDRNFYEDMTEVQTLSDDMVLEDNYIIEFSIWKRGSIGQEQLSSQLKCITQHALCDLLMEYLLLPAPLSSIPEEYFVTQTFKLRSLSAPPTPSDVSPRSSKLGVKLETLKDEKSEASTGQSDGKTKISRKISNDSTKSAPCHHRTPSTDSQGMEFKSFHEKQSSKGHRRSKSADIRDKLFKSKKSPTTSKEPSLVKSEKDDTQETNQKLGFEVMPKSSPINITNDESVAKDTTIKHSAAMETVAKDATPTDVVGMDNNVSSENAELAIEGSCEKNVEENQQSNAEMHDEDSHHHVEAPRDSVCNDSQLKLEETYDTFSQQEIRESQEYATPPTNDSSHPLNTMNVDPTQYSSSLQYPPTNALLTVKKDETWQDLELRRRRIKDRMTKRIQYESGEKGELHPNFHEPGRELFLFAHRLGAPSIYFMEGKLLSRFAVDFMLSELTNLMANMCPEMVPRFYRQAPDDHHDNTCHHDDSESKEHRCSCPHYKPGREALKAQGENESSVDMTGRVFIRTPGSPCFFVLIARDYNQWKSCLGMESEHISDESTTRAFSSRQRFKALESPVVTARSQDSSSLCSTSTCTIPRQKLILLTFIDKKIILYTYNLATDVNQSLEDQIQRLIHWNNARCHLTSCLVTQKMGLFHHLQFAQINQGKKDDNPYSMPTSDIDVFALISKATPLDRERGFSRSLSASYLTVFDQVLREVTPSRSLQRTPYLHHRDPVKRQGYHFREIRAAQIKKNTIQAALNDLYVKWQQAPPHHPVGDDKVEILKRSSRLVHYCACPLLFHPDWREKLSDNSQQSTQQSNKGPHDTASETPTRPQKTLDSTISESRNSKEKSSSLLEAEDEWHKNLRSAFIQQYIQYMQSLQFVVVQTRPQSPKPVKGSKRLSRRTGANKMKGEQLESMKQLLSRTNSDQTRFHQYLQKTTPGGIMLMELLFQGLYFYVRLYAIDCSRIPSGYDTSQHESRMFLEDCSHYKDYIHLLSFTYDFHLRQAQSYLSGRQMIFNKGYRVTDLLGEVLRKHPEYPGFARNHICKGEIAVPCDPVISSINVFKYIVKHSSQYDFSTIKVNKINDGDTSFILLGTDQVLFPSKDSHYYSNLRDNAEYDITMVVTLKNAFEGSVIHLEYFILMTSRRELFPKLSLRVPTNPSLGSHGENGERRGSLEVKSPRVRFARSVPDTSPQQTKYSPERKSKTNLTTRDAQSFHRSASSPHSLNKMVQEITKSSITQSHSDENIPESKKRLGTSPHSYSSGAISTMDGRSTREVALLNESSQRAHDHLVLVICRAQTHSKRDMLWFRLLAEGTSDEEKEAKKRRKSEFRRPVPDLAANWSSGIEVEELYRDIGSEATTSRGLSLDELKLLLSTVVCKSLRNCDKNLVPLLSMNISWYHSLLRVLMAKFSMLYRMFSSTGEDAEAHYLVLLNPNELDMFVLVIVDTKDNKTVTDIQVVFRDEAKASGDVTEDLRHFDKPIRDHIYSVLNAACFHMWTALLPS</sequence>
<evidence type="ECO:0008006" key="4">
    <source>
        <dbReference type="Google" id="ProtNLM"/>
    </source>
</evidence>
<feature type="compositionally biased region" description="Basic and acidic residues" evidence="1">
    <location>
        <begin position="1248"/>
        <end position="1265"/>
    </location>
</feature>
<feature type="compositionally biased region" description="Basic and acidic residues" evidence="1">
    <location>
        <begin position="3743"/>
        <end position="3755"/>
    </location>
</feature>
<accession>A0A913XYJ2</accession>
<feature type="compositionally biased region" description="Polar residues" evidence="1">
    <location>
        <begin position="1230"/>
        <end position="1247"/>
    </location>
</feature>
<dbReference type="EnsemblMetazoa" id="XM_021056607.2">
    <property type="protein sequence ID" value="XP_020912266.1"/>
    <property type="gene ID" value="LOC110250011"/>
</dbReference>
<evidence type="ECO:0000313" key="3">
    <source>
        <dbReference type="Proteomes" id="UP000887567"/>
    </source>
</evidence>
<dbReference type="PANTHER" id="PTHR14918">
    <property type="entry name" value="KICSTOR COMPLEX PROTEIN SZT2"/>
    <property type="match status" value="1"/>
</dbReference>
<organism evidence="2 3">
    <name type="scientific">Exaiptasia diaphana</name>
    <name type="common">Tropical sea anemone</name>
    <name type="synonym">Aiptasia pulchella</name>
    <dbReference type="NCBI Taxonomy" id="2652724"/>
    <lineage>
        <taxon>Eukaryota</taxon>
        <taxon>Metazoa</taxon>
        <taxon>Cnidaria</taxon>
        <taxon>Anthozoa</taxon>
        <taxon>Hexacorallia</taxon>
        <taxon>Actiniaria</taxon>
        <taxon>Aiptasiidae</taxon>
        <taxon>Exaiptasia</taxon>
    </lineage>
</organism>
<feature type="compositionally biased region" description="Low complexity" evidence="1">
    <location>
        <begin position="3383"/>
        <end position="3393"/>
    </location>
</feature>
<feature type="compositionally biased region" description="Basic and acidic residues" evidence="1">
    <location>
        <begin position="2012"/>
        <end position="2028"/>
    </location>
</feature>
<feature type="compositionally biased region" description="Polar residues" evidence="1">
    <location>
        <begin position="3765"/>
        <end position="3774"/>
    </location>
</feature>
<feature type="compositionally biased region" description="Low complexity" evidence="1">
    <location>
        <begin position="2373"/>
        <end position="2389"/>
    </location>
</feature>
<feature type="compositionally biased region" description="Polar residues" evidence="1">
    <location>
        <begin position="3782"/>
        <end position="3801"/>
    </location>
</feature>
<protein>
    <recommendedName>
        <fullName evidence="4">KICSTOR complex protein SZT2</fullName>
    </recommendedName>
</protein>
<dbReference type="InterPro" id="IPR033228">
    <property type="entry name" value="SZT2"/>
</dbReference>
<feature type="region of interest" description="Disordered" evidence="1">
    <location>
        <begin position="2371"/>
        <end position="2408"/>
    </location>
</feature>
<dbReference type="PANTHER" id="PTHR14918:SF3">
    <property type="entry name" value="KICSTOR COMPLEX PROTEIN SZT2"/>
    <property type="match status" value="1"/>
</dbReference>
<feature type="compositionally biased region" description="Basic and acidic residues" evidence="1">
    <location>
        <begin position="3818"/>
        <end position="3828"/>
    </location>
</feature>
<evidence type="ECO:0000256" key="1">
    <source>
        <dbReference type="SAM" id="MobiDB-lite"/>
    </source>
</evidence>
<reference evidence="2" key="1">
    <citation type="submission" date="2022-11" db="UniProtKB">
        <authorList>
            <consortium name="EnsemblMetazoa"/>
        </authorList>
    </citation>
    <scope>IDENTIFICATION</scope>
</reference>
<feature type="region of interest" description="Disordered" evidence="1">
    <location>
        <begin position="203"/>
        <end position="223"/>
    </location>
</feature>
<feature type="compositionally biased region" description="Acidic residues" evidence="1">
    <location>
        <begin position="1941"/>
        <end position="1954"/>
    </location>
</feature>